<dbReference type="Proteomes" id="UP000054869">
    <property type="component" value="Unassembled WGS sequence"/>
</dbReference>
<evidence type="ECO:0000313" key="2">
    <source>
        <dbReference type="Proteomes" id="UP000054869"/>
    </source>
</evidence>
<dbReference type="AntiFam" id="ANF00012">
    <property type="entry name" value="tRNA translation"/>
</dbReference>
<dbReference type="STRING" id="45067.Llan_1912"/>
<dbReference type="AlphaFoldDB" id="A0A0W0VJH5"/>
<sequence length="132" mass="14498">MPPDGREGLIRQSLSLLPHPSGALKCVQNASPHYVLFASHFVEPLSVRTLPGQLIPCSVLCSEVIVILCFNFRYGAPGRIRTSDPLVRSQILYPTELRARVLAEREGFEPSMGFLPYSLSRGAPSASRPSLH</sequence>
<dbReference type="EMBL" id="LNYI01000042">
    <property type="protein sequence ID" value="KTD20261.1"/>
    <property type="molecule type" value="Genomic_DNA"/>
</dbReference>
<evidence type="ECO:0000313" key="1">
    <source>
        <dbReference type="EMBL" id="KTD20261.1"/>
    </source>
</evidence>
<proteinExistence type="predicted"/>
<accession>A0A0W0VJH5</accession>
<gene>
    <name evidence="1" type="ORF">Llan_1912</name>
</gene>
<comment type="caution">
    <text evidence="1">The sequence shown here is derived from an EMBL/GenBank/DDBJ whole genome shotgun (WGS) entry which is preliminary data.</text>
</comment>
<name>A0A0W0VJH5_9GAMM</name>
<protein>
    <submittedName>
        <fullName evidence="1">Uncharacterized protein</fullName>
    </submittedName>
</protein>
<keyword evidence="2" id="KW-1185">Reference proteome</keyword>
<reference evidence="1 2" key="1">
    <citation type="submission" date="2015-11" db="EMBL/GenBank/DDBJ databases">
        <title>Genomic analysis of 38 Legionella species identifies large and diverse effector repertoires.</title>
        <authorList>
            <person name="Burstein D."/>
            <person name="Amaro F."/>
            <person name="Zusman T."/>
            <person name="Lifshitz Z."/>
            <person name="Cohen O."/>
            <person name="Gilbert J.A."/>
            <person name="Pupko T."/>
            <person name="Shuman H.A."/>
            <person name="Segal G."/>
        </authorList>
    </citation>
    <scope>NUCLEOTIDE SEQUENCE [LARGE SCALE GENOMIC DNA]</scope>
    <source>
        <strain evidence="1 2">ATCC 49751</strain>
    </source>
</reference>
<organism evidence="1 2">
    <name type="scientific">Legionella lansingensis</name>
    <dbReference type="NCBI Taxonomy" id="45067"/>
    <lineage>
        <taxon>Bacteria</taxon>
        <taxon>Pseudomonadati</taxon>
        <taxon>Pseudomonadota</taxon>
        <taxon>Gammaproteobacteria</taxon>
        <taxon>Legionellales</taxon>
        <taxon>Legionellaceae</taxon>
        <taxon>Legionella</taxon>
    </lineage>
</organism>